<evidence type="ECO:0000256" key="2">
    <source>
        <dbReference type="ARBA" id="ARBA00008335"/>
    </source>
</evidence>
<feature type="transmembrane region" description="Helical" evidence="7">
    <location>
        <begin position="318"/>
        <end position="340"/>
    </location>
</feature>
<dbReference type="InterPro" id="IPR004752">
    <property type="entry name" value="AmpG_permease/AT-1"/>
</dbReference>
<proteinExistence type="inferred from homology"/>
<evidence type="ECO:0000256" key="7">
    <source>
        <dbReference type="SAM" id="Phobius"/>
    </source>
</evidence>
<feature type="transmembrane region" description="Helical" evidence="7">
    <location>
        <begin position="16"/>
        <end position="33"/>
    </location>
</feature>
<accession>A0A2U2DSJ0</accession>
<feature type="transmembrane region" description="Helical" evidence="7">
    <location>
        <begin position="85"/>
        <end position="103"/>
    </location>
</feature>
<reference evidence="8 9" key="1">
    <citation type="submission" date="2018-05" db="EMBL/GenBank/DDBJ databases">
        <title>The draft genome of strain NS-104.</title>
        <authorList>
            <person name="Hang P."/>
            <person name="Jiang J."/>
        </authorList>
    </citation>
    <scope>NUCLEOTIDE SEQUENCE [LARGE SCALE GENOMIC DNA]</scope>
    <source>
        <strain evidence="8 9">NS-104</strain>
    </source>
</reference>
<gene>
    <name evidence="8" type="ORF">DEM27_12575</name>
</gene>
<keyword evidence="3" id="KW-0813">Transport</keyword>
<dbReference type="Proteomes" id="UP000245252">
    <property type="component" value="Unassembled WGS sequence"/>
</dbReference>
<evidence type="ECO:0000256" key="3">
    <source>
        <dbReference type="ARBA" id="ARBA00022448"/>
    </source>
</evidence>
<evidence type="ECO:0000256" key="4">
    <source>
        <dbReference type="ARBA" id="ARBA00022692"/>
    </source>
</evidence>
<feature type="transmembrane region" description="Helical" evidence="7">
    <location>
        <begin position="288"/>
        <end position="306"/>
    </location>
</feature>
<dbReference type="OrthoDB" id="9787815at2"/>
<feature type="transmembrane region" description="Helical" evidence="7">
    <location>
        <begin position="140"/>
        <end position="161"/>
    </location>
</feature>
<feature type="transmembrane region" description="Helical" evidence="7">
    <location>
        <begin position="182"/>
        <end position="203"/>
    </location>
</feature>
<evidence type="ECO:0000256" key="1">
    <source>
        <dbReference type="ARBA" id="ARBA00004141"/>
    </source>
</evidence>
<dbReference type="InterPro" id="IPR011701">
    <property type="entry name" value="MFS"/>
</dbReference>
<comment type="similarity">
    <text evidence="2">Belongs to the major facilitator superfamily.</text>
</comment>
<evidence type="ECO:0000256" key="5">
    <source>
        <dbReference type="ARBA" id="ARBA00022989"/>
    </source>
</evidence>
<name>A0A2U2DSJ0_9HYPH</name>
<keyword evidence="9" id="KW-1185">Reference proteome</keyword>
<dbReference type="EMBL" id="QFBC01000004">
    <property type="protein sequence ID" value="PWE56251.1"/>
    <property type="molecule type" value="Genomic_DNA"/>
</dbReference>
<dbReference type="PANTHER" id="PTHR12778">
    <property type="entry name" value="SOLUTE CARRIER FAMILY 33 ACETYL-COA TRANSPORTER -RELATED"/>
    <property type="match status" value="1"/>
</dbReference>
<dbReference type="GO" id="GO:0022857">
    <property type="term" value="F:transmembrane transporter activity"/>
    <property type="evidence" value="ECO:0007669"/>
    <property type="project" value="InterPro"/>
</dbReference>
<feature type="transmembrane region" description="Helical" evidence="7">
    <location>
        <begin position="257"/>
        <end position="276"/>
    </location>
</feature>
<feature type="transmembrane region" description="Helical" evidence="7">
    <location>
        <begin position="346"/>
        <end position="369"/>
    </location>
</feature>
<dbReference type="GO" id="GO:0016020">
    <property type="term" value="C:membrane"/>
    <property type="evidence" value="ECO:0007669"/>
    <property type="project" value="UniProtKB-SubCell"/>
</dbReference>
<comment type="subcellular location">
    <subcellularLocation>
        <location evidence="1">Membrane</location>
        <topology evidence="1">Multi-pass membrane protein</topology>
    </subcellularLocation>
</comment>
<feature type="transmembrane region" description="Helical" evidence="7">
    <location>
        <begin position="409"/>
        <end position="426"/>
    </location>
</feature>
<evidence type="ECO:0000313" key="8">
    <source>
        <dbReference type="EMBL" id="PWE56251.1"/>
    </source>
</evidence>
<feature type="transmembrane region" description="Helical" evidence="7">
    <location>
        <begin position="45"/>
        <end position="65"/>
    </location>
</feature>
<feature type="transmembrane region" description="Helical" evidence="7">
    <location>
        <begin position="115"/>
        <end position="134"/>
    </location>
</feature>
<evidence type="ECO:0008006" key="10">
    <source>
        <dbReference type="Google" id="ProtNLM"/>
    </source>
</evidence>
<dbReference type="PANTHER" id="PTHR12778:SF10">
    <property type="entry name" value="MAJOR FACILITATOR SUPERFAMILY DOMAIN-CONTAINING PROTEIN 3"/>
    <property type="match status" value="1"/>
</dbReference>
<feature type="transmembrane region" description="Helical" evidence="7">
    <location>
        <begin position="209"/>
        <end position="227"/>
    </location>
</feature>
<keyword evidence="5 7" id="KW-1133">Transmembrane helix</keyword>
<keyword evidence="6 7" id="KW-0472">Membrane</keyword>
<comment type="caution">
    <text evidence="8">The sequence shown here is derived from an EMBL/GenBank/DDBJ whole genome shotgun (WGS) entry which is preliminary data.</text>
</comment>
<dbReference type="Gene3D" id="1.20.1250.20">
    <property type="entry name" value="MFS general substrate transporter like domains"/>
    <property type="match status" value="2"/>
</dbReference>
<dbReference type="AlphaFoldDB" id="A0A2U2DSJ0"/>
<evidence type="ECO:0000256" key="6">
    <source>
        <dbReference type="ARBA" id="ARBA00023136"/>
    </source>
</evidence>
<protein>
    <recommendedName>
        <fullName evidence="10">MFS transporter</fullName>
    </recommendedName>
</protein>
<dbReference type="InterPro" id="IPR036259">
    <property type="entry name" value="MFS_trans_sf"/>
</dbReference>
<evidence type="ECO:0000313" key="9">
    <source>
        <dbReference type="Proteomes" id="UP000245252"/>
    </source>
</evidence>
<dbReference type="SUPFAM" id="SSF103473">
    <property type="entry name" value="MFS general substrate transporter"/>
    <property type="match status" value="1"/>
</dbReference>
<sequence>MPFQQFLQLWQRPGDLWLAFLPLVTAVTSVSAHESTPSAGRSGQFAALVAANALYVGFGAVLGTVQGGLPPVLRQQGHDIGAVGWIYAFYLPFGMAFLWAHYIDRMRLPVFGHRTGWIVAMQAIAITAIVLVALGGQWPVALLAGLGFAVTLAMATMDTALDAFAVERIEPGRRPLASGLKLAALSTGAMIGNGAFVVFFSRYGWTTTLLLLAGLMTVLLIPLLAIGERRQSAAAARVSEKPSLLRVLLLSDRRRRLALVTAVSCVIFPLAGLNRIMLVDIGVPLERIGWVVGTLGPVSMLLVSFVSMPLMARFGLSVTYLVFSIAGCLSVVLLLLASLLSDGSLAIGGSILMGAAISGIYVTLMAKILGWSASDQPATDYAAYYGISRLASTILTIVAAQVAGRVDWSTFYGVGAVILVVVLLAANPRIFRSEN</sequence>
<feature type="transmembrane region" description="Helical" evidence="7">
    <location>
        <begin position="381"/>
        <end position="403"/>
    </location>
</feature>
<organism evidence="8 9">
    <name type="scientific">Metarhizobium album</name>
    <dbReference type="NCBI Taxonomy" id="2182425"/>
    <lineage>
        <taxon>Bacteria</taxon>
        <taxon>Pseudomonadati</taxon>
        <taxon>Pseudomonadota</taxon>
        <taxon>Alphaproteobacteria</taxon>
        <taxon>Hyphomicrobiales</taxon>
        <taxon>Rhizobiaceae</taxon>
        <taxon>Metarhizobium</taxon>
    </lineage>
</organism>
<keyword evidence="4 7" id="KW-0812">Transmembrane</keyword>
<dbReference type="Pfam" id="PF07690">
    <property type="entry name" value="MFS_1"/>
    <property type="match status" value="1"/>
</dbReference>